<dbReference type="Proteomes" id="UP000277007">
    <property type="component" value="Unassembled WGS sequence"/>
</dbReference>
<organism evidence="1 2">
    <name type="scientific">Azospirillum griseum</name>
    <dbReference type="NCBI Taxonomy" id="2496639"/>
    <lineage>
        <taxon>Bacteria</taxon>
        <taxon>Pseudomonadati</taxon>
        <taxon>Pseudomonadota</taxon>
        <taxon>Alphaproteobacteria</taxon>
        <taxon>Rhodospirillales</taxon>
        <taxon>Azospirillaceae</taxon>
        <taxon>Azospirillum</taxon>
    </lineage>
</organism>
<dbReference type="EMBL" id="RXMA01000001">
    <property type="protein sequence ID" value="RTR24276.1"/>
    <property type="molecule type" value="Genomic_DNA"/>
</dbReference>
<evidence type="ECO:0000313" key="2">
    <source>
        <dbReference type="Proteomes" id="UP000277007"/>
    </source>
</evidence>
<protein>
    <submittedName>
        <fullName evidence="1">Uncharacterized protein</fullName>
    </submittedName>
</protein>
<keyword evidence="2" id="KW-1185">Reference proteome</keyword>
<comment type="caution">
    <text evidence="1">The sequence shown here is derived from an EMBL/GenBank/DDBJ whole genome shotgun (WGS) entry which is preliminary data.</text>
</comment>
<dbReference type="AlphaFoldDB" id="A0A3S0K810"/>
<reference evidence="1 2" key="1">
    <citation type="submission" date="2018-12" db="EMBL/GenBank/DDBJ databases">
        <authorList>
            <person name="Yang Y."/>
        </authorList>
    </citation>
    <scope>NUCLEOTIDE SEQUENCE [LARGE SCALE GENOMIC DNA]</scope>
    <source>
        <strain evidence="1 2">L-25-5w-1</strain>
    </source>
</reference>
<proteinExistence type="predicted"/>
<dbReference type="RefSeq" id="WP_126611071.1">
    <property type="nucleotide sequence ID" value="NZ_JBHUCY010000064.1"/>
</dbReference>
<name>A0A3S0K810_9PROT</name>
<gene>
    <name evidence="1" type="ORF">EJ903_00365</name>
</gene>
<evidence type="ECO:0000313" key="1">
    <source>
        <dbReference type="EMBL" id="RTR24276.1"/>
    </source>
</evidence>
<accession>A0A3S0K810</accession>
<dbReference type="OrthoDB" id="7306423at2"/>
<sequence length="106" mass="11966">MNQQERDAFDSRARVQLTTITNQMNDLRTTVERFDGRSRDITGREPLERALDSLRGLRNRAAARIEAAHQADDDAWPTARAHAERALREAQGVLDDMSARLHAQAA</sequence>